<comment type="caution">
    <text evidence="2">The sequence shown here is derived from an EMBL/GenBank/DDBJ whole genome shotgun (WGS) entry which is preliminary data.</text>
</comment>
<dbReference type="AlphaFoldDB" id="A0A0N0E6H9"/>
<dbReference type="STRING" id="1514904.SU32_16095"/>
<keyword evidence="3" id="KW-1185">Reference proteome</keyword>
<feature type="chain" id="PRO_5005847097" description="17 kDa surface antigen" evidence="1">
    <location>
        <begin position="19"/>
        <end position="88"/>
    </location>
</feature>
<evidence type="ECO:0008006" key="4">
    <source>
        <dbReference type="Google" id="ProtNLM"/>
    </source>
</evidence>
<organism evidence="2 3">
    <name type="scientific">Ahrensia marina</name>
    <dbReference type="NCBI Taxonomy" id="1514904"/>
    <lineage>
        <taxon>Bacteria</taxon>
        <taxon>Pseudomonadati</taxon>
        <taxon>Pseudomonadota</taxon>
        <taxon>Alphaproteobacteria</taxon>
        <taxon>Hyphomicrobiales</taxon>
        <taxon>Ahrensiaceae</taxon>
        <taxon>Ahrensia</taxon>
    </lineage>
</organism>
<feature type="signal peptide" evidence="1">
    <location>
        <begin position="1"/>
        <end position="18"/>
    </location>
</feature>
<name>A0A0N0E6H9_9HYPH</name>
<protein>
    <recommendedName>
        <fullName evidence="4">17 kDa surface antigen</fullName>
    </recommendedName>
</protein>
<evidence type="ECO:0000313" key="3">
    <source>
        <dbReference type="Proteomes" id="UP000038011"/>
    </source>
</evidence>
<reference evidence="2 3" key="1">
    <citation type="submission" date="2015-01" db="EMBL/GenBank/DDBJ databases">
        <title>Ahrensia donghaiensis sp. nov., a novel dimethylsulphoniopropionate-cleavage bacterium isolated from seawater and emended descriptions of the genus Ahrensia and Ahrensia kielensis.</title>
        <authorList>
            <person name="Liu J."/>
        </authorList>
    </citation>
    <scope>NUCLEOTIDE SEQUENCE [LARGE SCALE GENOMIC DNA]</scope>
    <source>
        <strain evidence="2 3">LZD062</strain>
    </source>
</reference>
<evidence type="ECO:0000313" key="2">
    <source>
        <dbReference type="EMBL" id="KPB00031.1"/>
    </source>
</evidence>
<proteinExistence type="predicted"/>
<accession>A0A0N0E6H9</accession>
<dbReference type="PROSITE" id="PS51257">
    <property type="entry name" value="PROKAR_LIPOPROTEIN"/>
    <property type="match status" value="1"/>
</dbReference>
<sequence>MKKITATIAAVAMAGAVATGCTDSDVRAGGAGAIVGTGAALIAGGNTEAVLLSAAAGAAAGVVIGRVAQGSNQCYYSNGRGGYYKARC</sequence>
<dbReference type="EMBL" id="JXMU01000033">
    <property type="protein sequence ID" value="KPB00031.1"/>
    <property type="molecule type" value="Genomic_DNA"/>
</dbReference>
<dbReference type="Proteomes" id="UP000038011">
    <property type="component" value="Unassembled WGS sequence"/>
</dbReference>
<gene>
    <name evidence="2" type="ORF">SU32_16095</name>
</gene>
<dbReference type="RefSeq" id="WP_054000404.1">
    <property type="nucleotide sequence ID" value="NZ_JXMU01000033.1"/>
</dbReference>
<keyword evidence="1" id="KW-0732">Signal</keyword>
<evidence type="ECO:0000256" key="1">
    <source>
        <dbReference type="SAM" id="SignalP"/>
    </source>
</evidence>
<dbReference type="PATRIC" id="fig|1514904.3.peg.2627"/>